<dbReference type="Proteomes" id="UP000092666">
    <property type="component" value="Unassembled WGS sequence"/>
</dbReference>
<sequence>MRLPLFAAAQVQALLASSEASSSSSASLSIQGPSTLLSCTPATYTWTATSGPYTLSIQDHSSTASSVDAPETISENLVIVSSGESATWIVDVRPGVNVSVSIVDGQGNKAQSEVVFVSEGSLECLD</sequence>
<gene>
    <name evidence="1" type="ORF">I316_01362</name>
</gene>
<proteinExistence type="predicted"/>
<accession>A0A1B9H0F9</accession>
<reference evidence="2" key="2">
    <citation type="submission" date="2013-12" db="EMBL/GenBank/DDBJ databases">
        <title>Evolution of pathogenesis and genome organization in the Tremellales.</title>
        <authorList>
            <person name="Cuomo C."/>
            <person name="Litvintseva A."/>
            <person name="Heitman J."/>
            <person name="Chen Y."/>
            <person name="Sun S."/>
            <person name="Springer D."/>
            <person name="Dromer F."/>
            <person name="Young S."/>
            <person name="Zeng Q."/>
            <person name="Chapman S."/>
            <person name="Gujja S."/>
            <person name="Saif S."/>
            <person name="Birren B."/>
        </authorList>
    </citation>
    <scope>NUCLEOTIDE SEQUENCE [LARGE SCALE GENOMIC DNA]</scope>
    <source>
        <strain evidence="2">BCC8398</strain>
    </source>
</reference>
<dbReference type="AlphaFoldDB" id="A0A1B9H0F9"/>
<name>A0A1B9H0F9_9TREE</name>
<organism evidence="1 2">
    <name type="scientific">Kwoniella heveanensis BCC8398</name>
    <dbReference type="NCBI Taxonomy" id="1296120"/>
    <lineage>
        <taxon>Eukaryota</taxon>
        <taxon>Fungi</taxon>
        <taxon>Dikarya</taxon>
        <taxon>Basidiomycota</taxon>
        <taxon>Agaricomycotina</taxon>
        <taxon>Tremellomycetes</taxon>
        <taxon>Tremellales</taxon>
        <taxon>Cryptococcaceae</taxon>
        <taxon>Kwoniella</taxon>
    </lineage>
</organism>
<dbReference type="EMBL" id="KI669494">
    <property type="protein sequence ID" value="OCF36766.1"/>
    <property type="molecule type" value="Genomic_DNA"/>
</dbReference>
<reference evidence="1 2" key="1">
    <citation type="submission" date="2013-07" db="EMBL/GenBank/DDBJ databases">
        <title>The Genome Sequence of Cryptococcus heveanensis BCC8398.</title>
        <authorList>
            <consortium name="The Broad Institute Genome Sequencing Platform"/>
            <person name="Cuomo C."/>
            <person name="Litvintseva A."/>
            <person name="Chen Y."/>
            <person name="Heitman J."/>
            <person name="Sun S."/>
            <person name="Springer D."/>
            <person name="Dromer F."/>
            <person name="Young S.K."/>
            <person name="Zeng Q."/>
            <person name="Gargeya S."/>
            <person name="Fitzgerald M."/>
            <person name="Abouelleil A."/>
            <person name="Alvarado L."/>
            <person name="Berlin A.M."/>
            <person name="Chapman S.B."/>
            <person name="Dewar J."/>
            <person name="Goldberg J."/>
            <person name="Griggs A."/>
            <person name="Gujja S."/>
            <person name="Hansen M."/>
            <person name="Howarth C."/>
            <person name="Imamovic A."/>
            <person name="Larimer J."/>
            <person name="McCowan C."/>
            <person name="Murphy C."/>
            <person name="Pearson M."/>
            <person name="Priest M."/>
            <person name="Roberts A."/>
            <person name="Saif S."/>
            <person name="Shea T."/>
            <person name="Sykes S."/>
            <person name="Wortman J."/>
            <person name="Nusbaum C."/>
            <person name="Birren B."/>
        </authorList>
    </citation>
    <scope>NUCLEOTIDE SEQUENCE [LARGE SCALE GENOMIC DNA]</scope>
    <source>
        <strain evidence="1 2">BCC8398</strain>
    </source>
</reference>
<evidence type="ECO:0008006" key="3">
    <source>
        <dbReference type="Google" id="ProtNLM"/>
    </source>
</evidence>
<evidence type="ECO:0000313" key="2">
    <source>
        <dbReference type="Proteomes" id="UP000092666"/>
    </source>
</evidence>
<keyword evidence="2" id="KW-1185">Reference proteome</keyword>
<evidence type="ECO:0000313" key="1">
    <source>
        <dbReference type="EMBL" id="OCF36766.1"/>
    </source>
</evidence>
<protein>
    <recommendedName>
        <fullName evidence="3">Ig-like domain-containing protein</fullName>
    </recommendedName>
</protein>
<dbReference type="OrthoDB" id="2562918at2759"/>
<dbReference type="STRING" id="1296120.A0A1B9H0F9"/>